<proteinExistence type="predicted"/>
<organism evidence="1 2">
    <name type="scientific">Flavobacterium salmonis</name>
    <dbReference type="NCBI Taxonomy" id="2654844"/>
    <lineage>
        <taxon>Bacteria</taxon>
        <taxon>Pseudomonadati</taxon>
        <taxon>Bacteroidota</taxon>
        <taxon>Flavobacteriia</taxon>
        <taxon>Flavobacteriales</taxon>
        <taxon>Flavobacteriaceae</taxon>
        <taxon>Flavobacterium</taxon>
    </lineage>
</organism>
<name>A0A6V6YP06_9FLAO</name>
<dbReference type="Proteomes" id="UP000530060">
    <property type="component" value="Unassembled WGS sequence"/>
</dbReference>
<dbReference type="EMBL" id="CAIJDP010000052">
    <property type="protein sequence ID" value="CAD0001064.1"/>
    <property type="molecule type" value="Genomic_DNA"/>
</dbReference>
<keyword evidence="2" id="KW-1185">Reference proteome</keyword>
<gene>
    <name evidence="1" type="ORF">FLAT13_00360</name>
</gene>
<evidence type="ECO:0000313" key="2">
    <source>
        <dbReference type="Proteomes" id="UP000530060"/>
    </source>
</evidence>
<evidence type="ECO:0000313" key="1">
    <source>
        <dbReference type="EMBL" id="CAD0001064.1"/>
    </source>
</evidence>
<reference evidence="1 2" key="1">
    <citation type="submission" date="2020-06" db="EMBL/GenBank/DDBJ databases">
        <authorList>
            <person name="Criscuolo A."/>
        </authorList>
    </citation>
    <scope>NUCLEOTIDE SEQUENCE [LARGE SCALE GENOMIC DNA]</scope>
    <source>
        <strain evidence="2">CIP 111411</strain>
    </source>
</reference>
<dbReference type="AlphaFoldDB" id="A0A6V6YP06"/>
<comment type="caution">
    <text evidence="1">The sequence shown here is derived from an EMBL/GenBank/DDBJ whole genome shotgun (WGS) entry which is preliminary data.</text>
</comment>
<protein>
    <submittedName>
        <fullName evidence="1">Uncharacterized protein</fullName>
    </submittedName>
</protein>
<sequence length="39" mass="4815">MLKYFFNKIRLATLAYQNRTEQYVKRRAGKICIYNQSRQ</sequence>
<accession>A0A6V6YP06</accession>